<dbReference type="SUPFAM" id="SSF48452">
    <property type="entry name" value="TPR-like"/>
    <property type="match status" value="1"/>
</dbReference>
<gene>
    <name evidence="2" type="ORF">LQV63_27860</name>
</gene>
<evidence type="ECO:0000313" key="2">
    <source>
        <dbReference type="EMBL" id="MCE5173084.1"/>
    </source>
</evidence>
<dbReference type="EMBL" id="JAJNBZ010000040">
    <property type="protein sequence ID" value="MCE5173084.1"/>
    <property type="molecule type" value="Genomic_DNA"/>
</dbReference>
<dbReference type="Pfam" id="PF01381">
    <property type="entry name" value="HTH_3"/>
    <property type="match status" value="1"/>
</dbReference>
<dbReference type="Proteomes" id="UP001199916">
    <property type="component" value="Unassembled WGS sequence"/>
</dbReference>
<evidence type="ECO:0000259" key="1">
    <source>
        <dbReference type="PROSITE" id="PS50943"/>
    </source>
</evidence>
<dbReference type="InterPro" id="IPR011990">
    <property type="entry name" value="TPR-like_helical_dom_sf"/>
</dbReference>
<feature type="domain" description="HTH cro/C1-type" evidence="1">
    <location>
        <begin position="17"/>
        <end position="72"/>
    </location>
</feature>
<dbReference type="SMART" id="SM00530">
    <property type="entry name" value="HTH_XRE"/>
    <property type="match status" value="1"/>
</dbReference>
<dbReference type="Gene3D" id="1.25.40.10">
    <property type="entry name" value="Tetratricopeptide repeat domain"/>
    <property type="match status" value="1"/>
</dbReference>
<dbReference type="CDD" id="cd00093">
    <property type="entry name" value="HTH_XRE"/>
    <property type="match status" value="1"/>
</dbReference>
<organism evidence="2 3">
    <name type="scientific">Paenibacillus profundus</name>
    <dbReference type="NCBI Taxonomy" id="1173085"/>
    <lineage>
        <taxon>Bacteria</taxon>
        <taxon>Bacillati</taxon>
        <taxon>Bacillota</taxon>
        <taxon>Bacilli</taxon>
        <taxon>Bacillales</taxon>
        <taxon>Paenibacillaceae</taxon>
        <taxon>Paenibacillus</taxon>
    </lineage>
</organism>
<name>A0ABS8YPH3_9BACL</name>
<accession>A0ABS8YPH3</accession>
<sequence length="429" mass="50161">MQSNLNVLLHTTIGDLIRQHREEANLSLSQLAHQSGVDKAGISRIERGETKRPELRTVQLLADVLGIPYEVYVSHYIDVEQRPDVLHDMLMEAIRLAHVPLISKVVLRFLESPQKDSYDLIEQLFHTTINITNREMKLELLKHIIDFSRNHGIQTYFSKGILHKYLIERDDFSKLDSTYHAGKNIIQYENFLSYEEKILLYYKLGVHAYVLRLYKDCIELCEQVIRNDTTDSFFKAEAFFALCNSHYYLCDYTRAKHYLEEYSKFSFPNVAENVRFMTGSINGKIGNTELAVTQLESFLERSSEYNFMNVVVALMELYLEKKDLIAIEKLLSYEMRITQTEIRTPYKRFALAYFHRLKGDYLIYSKVTITAFESYIKSACEYIKVSMYSQAFECLGFVTNKAIENGNIELYKDVLQKMNSMYSMLSKPN</sequence>
<keyword evidence="3" id="KW-1185">Reference proteome</keyword>
<reference evidence="2 3" key="1">
    <citation type="submission" date="2021-11" db="EMBL/GenBank/DDBJ databases">
        <title>Draft genome sequence of Paenibacillus profundus YoMME, a new Gram-positive bacteria with exoelectrogenic properties.</title>
        <authorList>
            <person name="Hubenova Y."/>
            <person name="Hubenova E."/>
            <person name="Manasiev Y."/>
            <person name="Peykov S."/>
            <person name="Mitov M."/>
        </authorList>
    </citation>
    <scope>NUCLEOTIDE SEQUENCE [LARGE SCALE GENOMIC DNA]</scope>
    <source>
        <strain evidence="2 3">YoMME</strain>
    </source>
</reference>
<dbReference type="SUPFAM" id="SSF47413">
    <property type="entry name" value="lambda repressor-like DNA-binding domains"/>
    <property type="match status" value="1"/>
</dbReference>
<dbReference type="PROSITE" id="PS50943">
    <property type="entry name" value="HTH_CROC1"/>
    <property type="match status" value="1"/>
</dbReference>
<dbReference type="Gene3D" id="1.10.260.40">
    <property type="entry name" value="lambda repressor-like DNA-binding domains"/>
    <property type="match status" value="1"/>
</dbReference>
<proteinExistence type="predicted"/>
<dbReference type="InterPro" id="IPR001387">
    <property type="entry name" value="Cro/C1-type_HTH"/>
</dbReference>
<protein>
    <submittedName>
        <fullName evidence="2">Helix-turn-helix domain-containing protein</fullName>
    </submittedName>
</protein>
<comment type="caution">
    <text evidence="2">The sequence shown here is derived from an EMBL/GenBank/DDBJ whole genome shotgun (WGS) entry which is preliminary data.</text>
</comment>
<dbReference type="InterPro" id="IPR010982">
    <property type="entry name" value="Lambda_DNA-bd_dom_sf"/>
</dbReference>
<dbReference type="RefSeq" id="WP_019424451.1">
    <property type="nucleotide sequence ID" value="NZ_JAJNBZ010000040.1"/>
</dbReference>
<evidence type="ECO:0000313" key="3">
    <source>
        <dbReference type="Proteomes" id="UP001199916"/>
    </source>
</evidence>